<dbReference type="PROSITE" id="PS01327">
    <property type="entry name" value="MSCL"/>
    <property type="match status" value="1"/>
</dbReference>
<dbReference type="PANTHER" id="PTHR30266:SF2">
    <property type="entry name" value="LARGE-CONDUCTANCE MECHANOSENSITIVE CHANNEL"/>
    <property type="match status" value="1"/>
</dbReference>
<keyword evidence="5 10" id="KW-0812">Transmembrane</keyword>
<keyword evidence="3 10" id="KW-0813">Transport</keyword>
<keyword evidence="8 10" id="KW-0472">Membrane</keyword>
<evidence type="ECO:0000256" key="4">
    <source>
        <dbReference type="ARBA" id="ARBA00022475"/>
    </source>
</evidence>
<dbReference type="EMBL" id="JAGGLB010000004">
    <property type="protein sequence ID" value="MBP1990261.1"/>
    <property type="molecule type" value="Genomic_DNA"/>
</dbReference>
<dbReference type="PRINTS" id="PR01264">
    <property type="entry name" value="MECHCHANNEL"/>
</dbReference>
<evidence type="ECO:0000256" key="1">
    <source>
        <dbReference type="ARBA" id="ARBA00004651"/>
    </source>
</evidence>
<feature type="transmembrane region" description="Helical" evidence="10">
    <location>
        <begin position="80"/>
        <end position="101"/>
    </location>
</feature>
<evidence type="ECO:0000256" key="7">
    <source>
        <dbReference type="ARBA" id="ARBA00023065"/>
    </source>
</evidence>
<dbReference type="InterPro" id="IPR001185">
    <property type="entry name" value="MS_channel"/>
</dbReference>
<proteinExistence type="inferred from homology"/>
<name>A0ABS4IRR4_9BACL</name>
<comment type="similarity">
    <text evidence="2 10">Belongs to the MscL family.</text>
</comment>
<reference evidence="11 12" key="1">
    <citation type="submission" date="2021-03" db="EMBL/GenBank/DDBJ databases">
        <title>Genomic Encyclopedia of Type Strains, Phase IV (KMG-IV): sequencing the most valuable type-strain genomes for metagenomic binning, comparative biology and taxonomic classification.</title>
        <authorList>
            <person name="Goeker M."/>
        </authorList>
    </citation>
    <scope>NUCLEOTIDE SEQUENCE [LARGE SCALE GENOMIC DNA]</scope>
    <source>
        <strain evidence="11 12">DSM 26048</strain>
    </source>
</reference>
<gene>
    <name evidence="10" type="primary">mscL</name>
    <name evidence="11" type="ORF">J2Z66_001859</name>
</gene>
<comment type="function">
    <text evidence="10">Channel that opens in response to stretch forces in the membrane lipid bilayer. May participate in the regulation of osmotic pressure changes within the cell.</text>
</comment>
<keyword evidence="12" id="KW-1185">Reference proteome</keyword>
<evidence type="ECO:0000256" key="9">
    <source>
        <dbReference type="ARBA" id="ARBA00023303"/>
    </source>
</evidence>
<keyword evidence="4 10" id="KW-1003">Cell membrane</keyword>
<evidence type="ECO:0000256" key="8">
    <source>
        <dbReference type="ARBA" id="ARBA00023136"/>
    </source>
</evidence>
<comment type="subunit">
    <text evidence="10">Homopentamer.</text>
</comment>
<dbReference type="HAMAP" id="MF_00115">
    <property type="entry name" value="MscL"/>
    <property type="match status" value="1"/>
</dbReference>
<evidence type="ECO:0000313" key="11">
    <source>
        <dbReference type="EMBL" id="MBP1990261.1"/>
    </source>
</evidence>
<feature type="transmembrane region" description="Helical" evidence="10">
    <location>
        <begin position="12"/>
        <end position="35"/>
    </location>
</feature>
<comment type="subcellular location">
    <subcellularLocation>
        <location evidence="1 10">Cell membrane</location>
        <topology evidence="1 10">Multi-pass membrane protein</topology>
    </subcellularLocation>
</comment>
<organism evidence="11 12">
    <name type="scientific">Paenibacillus eucommiae</name>
    <dbReference type="NCBI Taxonomy" id="1355755"/>
    <lineage>
        <taxon>Bacteria</taxon>
        <taxon>Bacillati</taxon>
        <taxon>Bacillota</taxon>
        <taxon>Bacilli</taxon>
        <taxon>Bacillales</taxon>
        <taxon>Paenibacillaceae</taxon>
        <taxon>Paenibacillus</taxon>
    </lineage>
</organism>
<keyword evidence="6 10" id="KW-1133">Transmembrane helix</keyword>
<dbReference type="RefSeq" id="WP_209971044.1">
    <property type="nucleotide sequence ID" value="NZ_JAGGLB010000004.1"/>
</dbReference>
<keyword evidence="7 10" id="KW-0406">Ion transport</keyword>
<comment type="caution">
    <text evidence="11">The sequence shown here is derived from an EMBL/GenBank/DDBJ whole genome shotgun (WGS) entry which is preliminary data.</text>
</comment>
<dbReference type="Pfam" id="PF01741">
    <property type="entry name" value="MscL"/>
    <property type="match status" value="1"/>
</dbReference>
<sequence>MLKDFKQFAFKGNMIDLAVGVIIGGAFGKVVTSIVNDLIMPPIGLILGKVDFKNLFISLNGTKYDTIAAAQAEGAPTLNYGLFVSNFLDFMIVAFVIFFVIRQLNKLRTKQEAVVEAKAPETKECPRCLSEVPIKATRCKFCTSELGASGSTANA</sequence>
<dbReference type="InterPro" id="IPR036019">
    <property type="entry name" value="MscL_channel"/>
</dbReference>
<keyword evidence="9 10" id="KW-0407">Ion channel</keyword>
<dbReference type="Gene3D" id="1.10.1200.120">
    <property type="entry name" value="Large-conductance mechanosensitive channel, MscL, domain 1"/>
    <property type="match status" value="1"/>
</dbReference>
<evidence type="ECO:0000256" key="6">
    <source>
        <dbReference type="ARBA" id="ARBA00022989"/>
    </source>
</evidence>
<evidence type="ECO:0000313" key="12">
    <source>
        <dbReference type="Proteomes" id="UP001519287"/>
    </source>
</evidence>
<dbReference type="PANTHER" id="PTHR30266">
    <property type="entry name" value="MECHANOSENSITIVE CHANNEL MSCL"/>
    <property type="match status" value="1"/>
</dbReference>
<dbReference type="NCBIfam" id="TIGR00220">
    <property type="entry name" value="mscL"/>
    <property type="match status" value="1"/>
</dbReference>
<protein>
    <recommendedName>
        <fullName evidence="10">Large-conductance mechanosensitive channel</fullName>
    </recommendedName>
</protein>
<accession>A0ABS4IRR4</accession>
<evidence type="ECO:0000256" key="2">
    <source>
        <dbReference type="ARBA" id="ARBA00007254"/>
    </source>
</evidence>
<dbReference type="SUPFAM" id="SSF81330">
    <property type="entry name" value="Gated mechanosensitive channel"/>
    <property type="match status" value="1"/>
</dbReference>
<evidence type="ECO:0000256" key="3">
    <source>
        <dbReference type="ARBA" id="ARBA00022448"/>
    </source>
</evidence>
<evidence type="ECO:0000256" key="10">
    <source>
        <dbReference type="HAMAP-Rule" id="MF_00115"/>
    </source>
</evidence>
<dbReference type="Proteomes" id="UP001519287">
    <property type="component" value="Unassembled WGS sequence"/>
</dbReference>
<evidence type="ECO:0000256" key="5">
    <source>
        <dbReference type="ARBA" id="ARBA00022692"/>
    </source>
</evidence>
<dbReference type="InterPro" id="IPR037673">
    <property type="entry name" value="MSC/AndL"/>
</dbReference>
<dbReference type="InterPro" id="IPR019823">
    <property type="entry name" value="Mechanosensitive_channel_CS"/>
</dbReference>